<evidence type="ECO:0000256" key="4">
    <source>
        <dbReference type="ARBA" id="ARBA00022559"/>
    </source>
</evidence>
<comment type="subunit">
    <text evidence="2">Monomer.</text>
</comment>
<accession>A0A2N6PEE8</accession>
<dbReference type="Gene3D" id="3.40.30.10">
    <property type="entry name" value="Glutaredoxin"/>
    <property type="match status" value="1"/>
</dbReference>
<dbReference type="Proteomes" id="UP000501518">
    <property type="component" value="Chromosome"/>
</dbReference>
<keyword evidence="6 16" id="KW-0560">Oxidoreductase</keyword>
<feature type="active site" description="Cysteine sulfenic acid (-SOH) intermediate; for peroxidase activity" evidence="13">
    <location>
        <position position="47"/>
    </location>
</feature>
<dbReference type="GO" id="GO:0034599">
    <property type="term" value="P:cellular response to oxidative stress"/>
    <property type="evidence" value="ECO:0007669"/>
    <property type="project" value="TreeGrafter"/>
</dbReference>
<protein>
    <recommendedName>
        <fullName evidence="3">thioredoxin-dependent peroxiredoxin</fullName>
        <ecNumber evidence="3">1.11.1.24</ecNumber>
    </recommendedName>
    <alternativeName>
        <fullName evidence="11">Bacterioferritin comigratory protein</fullName>
    </alternativeName>
    <alternativeName>
        <fullName evidence="9">Thioredoxin peroxidase</fullName>
    </alternativeName>
</protein>
<dbReference type="PIRSF" id="PIRSF000239">
    <property type="entry name" value="AHPC"/>
    <property type="match status" value="1"/>
</dbReference>
<keyword evidence="8" id="KW-0676">Redox-active center</keyword>
<feature type="domain" description="Thioredoxin" evidence="14">
    <location>
        <begin position="5"/>
        <end position="155"/>
    </location>
</feature>
<evidence type="ECO:0000256" key="12">
    <source>
        <dbReference type="ARBA" id="ARBA00049091"/>
    </source>
</evidence>
<comment type="catalytic activity">
    <reaction evidence="12">
        <text>a hydroperoxide + [thioredoxin]-dithiol = an alcohol + [thioredoxin]-disulfide + H2O</text>
        <dbReference type="Rhea" id="RHEA:62620"/>
        <dbReference type="Rhea" id="RHEA-COMP:10698"/>
        <dbReference type="Rhea" id="RHEA-COMP:10700"/>
        <dbReference type="ChEBI" id="CHEBI:15377"/>
        <dbReference type="ChEBI" id="CHEBI:29950"/>
        <dbReference type="ChEBI" id="CHEBI:30879"/>
        <dbReference type="ChEBI" id="CHEBI:35924"/>
        <dbReference type="ChEBI" id="CHEBI:50058"/>
        <dbReference type="EC" id="1.11.1.24"/>
    </reaction>
</comment>
<evidence type="ECO:0000256" key="2">
    <source>
        <dbReference type="ARBA" id="ARBA00011245"/>
    </source>
</evidence>
<evidence type="ECO:0000313" key="15">
    <source>
        <dbReference type="EMBL" id="PMB97046.1"/>
    </source>
</evidence>
<evidence type="ECO:0000256" key="3">
    <source>
        <dbReference type="ARBA" id="ARBA00013017"/>
    </source>
</evidence>
<evidence type="ECO:0000313" key="16">
    <source>
        <dbReference type="EMBL" id="QIN29452.1"/>
    </source>
</evidence>
<comment type="similarity">
    <text evidence="10">Belongs to the peroxiredoxin family. BCP/PrxQ subfamily.</text>
</comment>
<keyword evidence="4 15" id="KW-0575">Peroxidase</keyword>
<evidence type="ECO:0000256" key="11">
    <source>
        <dbReference type="ARBA" id="ARBA00041373"/>
    </source>
</evidence>
<dbReference type="InterPro" id="IPR013766">
    <property type="entry name" value="Thioredoxin_domain"/>
</dbReference>
<dbReference type="RefSeq" id="WP_102163051.1">
    <property type="nucleotide sequence ID" value="NZ_CP035810.1"/>
</dbReference>
<organism evidence="15 17">
    <name type="scientific">Brevibacterium luteolum</name>
    <dbReference type="NCBI Taxonomy" id="199591"/>
    <lineage>
        <taxon>Bacteria</taxon>
        <taxon>Bacillati</taxon>
        <taxon>Actinomycetota</taxon>
        <taxon>Actinomycetes</taxon>
        <taxon>Micrococcales</taxon>
        <taxon>Brevibacteriaceae</taxon>
        <taxon>Brevibacterium</taxon>
    </lineage>
</organism>
<evidence type="ECO:0000256" key="1">
    <source>
        <dbReference type="ARBA" id="ARBA00003330"/>
    </source>
</evidence>
<dbReference type="SUPFAM" id="SSF52833">
    <property type="entry name" value="Thioredoxin-like"/>
    <property type="match status" value="1"/>
</dbReference>
<dbReference type="PANTHER" id="PTHR42801:SF4">
    <property type="entry name" value="AHPC_TSA FAMILY PROTEIN"/>
    <property type="match status" value="1"/>
</dbReference>
<evidence type="ECO:0000313" key="18">
    <source>
        <dbReference type="Proteomes" id="UP000501518"/>
    </source>
</evidence>
<dbReference type="InterPro" id="IPR036249">
    <property type="entry name" value="Thioredoxin-like_sf"/>
</dbReference>
<evidence type="ECO:0000256" key="8">
    <source>
        <dbReference type="ARBA" id="ARBA00023284"/>
    </source>
</evidence>
<evidence type="ECO:0000256" key="6">
    <source>
        <dbReference type="ARBA" id="ARBA00023002"/>
    </source>
</evidence>
<dbReference type="InterPro" id="IPR000866">
    <property type="entry name" value="AhpC/TSA"/>
</dbReference>
<dbReference type="GO" id="GO:0008379">
    <property type="term" value="F:thioredoxin peroxidase activity"/>
    <property type="evidence" value="ECO:0007669"/>
    <property type="project" value="TreeGrafter"/>
</dbReference>
<dbReference type="GO" id="GO:0045454">
    <property type="term" value="P:cell redox homeostasis"/>
    <property type="evidence" value="ECO:0007669"/>
    <property type="project" value="TreeGrafter"/>
</dbReference>
<keyword evidence="5" id="KW-0049">Antioxidant</keyword>
<dbReference type="CDD" id="cd03017">
    <property type="entry name" value="PRX_BCP"/>
    <property type="match status" value="1"/>
</dbReference>
<evidence type="ECO:0000256" key="5">
    <source>
        <dbReference type="ARBA" id="ARBA00022862"/>
    </source>
</evidence>
<dbReference type="EMBL" id="CP035810">
    <property type="protein sequence ID" value="QIN29452.1"/>
    <property type="molecule type" value="Genomic_DNA"/>
</dbReference>
<sequence length="155" mass="16393">MTRHLTAGDTAPDFTLSDAEGRSVSLADYSGTRVIVYFYPKAATPGCTTEACDFRDNLGSLQSAGYQVLGISPDDQDAIRDFAAAESLPFPLLSDPGNATAKAFGAFGEKTLQGRTVEGTLRSTFAIDGEGTLTYAEYDVDPEGHVGRLRSALEG</sequence>
<gene>
    <name evidence="15" type="ORF">CJ198_13065</name>
    <name evidence="16" type="ORF">EW640_09295</name>
</gene>
<dbReference type="GO" id="GO:0005737">
    <property type="term" value="C:cytoplasm"/>
    <property type="evidence" value="ECO:0007669"/>
    <property type="project" value="TreeGrafter"/>
</dbReference>
<dbReference type="InterPro" id="IPR050924">
    <property type="entry name" value="Peroxiredoxin_BCP/PrxQ"/>
</dbReference>
<keyword evidence="17" id="KW-1185">Reference proteome</keyword>
<evidence type="ECO:0000256" key="10">
    <source>
        <dbReference type="ARBA" id="ARBA00038489"/>
    </source>
</evidence>
<evidence type="ECO:0000256" key="9">
    <source>
        <dbReference type="ARBA" id="ARBA00032824"/>
    </source>
</evidence>
<dbReference type="OrthoDB" id="9812811at2"/>
<keyword evidence="7" id="KW-1015">Disulfide bond</keyword>
<evidence type="ECO:0000256" key="7">
    <source>
        <dbReference type="ARBA" id="ARBA00023157"/>
    </source>
</evidence>
<dbReference type="Proteomes" id="UP000235703">
    <property type="component" value="Unassembled WGS sequence"/>
</dbReference>
<dbReference type="EMBL" id="PNFZ01000010">
    <property type="protein sequence ID" value="PMB97046.1"/>
    <property type="molecule type" value="Genomic_DNA"/>
</dbReference>
<dbReference type="InterPro" id="IPR024706">
    <property type="entry name" value="Peroxiredoxin_AhpC-typ"/>
</dbReference>
<dbReference type="KEGG" id="blut:EW640_09295"/>
<dbReference type="EC" id="1.11.1.24" evidence="3"/>
<evidence type="ECO:0000256" key="13">
    <source>
        <dbReference type="PIRSR" id="PIRSR000239-1"/>
    </source>
</evidence>
<proteinExistence type="inferred from homology"/>
<dbReference type="PANTHER" id="PTHR42801">
    <property type="entry name" value="THIOREDOXIN-DEPENDENT PEROXIDE REDUCTASE"/>
    <property type="match status" value="1"/>
</dbReference>
<reference evidence="15 17" key="1">
    <citation type="submission" date="2017-09" db="EMBL/GenBank/DDBJ databases">
        <title>Bacterial strain isolated from the female urinary microbiota.</title>
        <authorList>
            <person name="Thomas-White K."/>
            <person name="Kumar N."/>
            <person name="Forster S."/>
            <person name="Putonti C."/>
            <person name="Lawley T."/>
            <person name="Wolfe A.J."/>
        </authorList>
    </citation>
    <scope>NUCLEOTIDE SEQUENCE [LARGE SCALE GENOMIC DNA]</scope>
    <source>
        <strain evidence="15 17">UMB0680</strain>
    </source>
</reference>
<dbReference type="Pfam" id="PF00578">
    <property type="entry name" value="AhpC-TSA"/>
    <property type="match status" value="1"/>
</dbReference>
<dbReference type="AlphaFoldDB" id="A0A2N6PEE8"/>
<comment type="function">
    <text evidence="1">Thiol-specific peroxidase that catalyzes the reduction of hydrogen peroxide and organic hydroperoxides to water and alcohols, respectively. Plays a role in cell protection against oxidative stress by detoxifying peroxides and as sensor of hydrogen peroxide-mediated signaling events.</text>
</comment>
<dbReference type="PROSITE" id="PS51352">
    <property type="entry name" value="THIOREDOXIN_2"/>
    <property type="match status" value="1"/>
</dbReference>
<evidence type="ECO:0000259" key="14">
    <source>
        <dbReference type="PROSITE" id="PS51352"/>
    </source>
</evidence>
<evidence type="ECO:0000313" key="17">
    <source>
        <dbReference type="Proteomes" id="UP000235703"/>
    </source>
</evidence>
<name>A0A2N6PEE8_9MICO</name>
<reference evidence="16 18" key="2">
    <citation type="submission" date="2019-02" db="EMBL/GenBank/DDBJ databases">
        <title>Complete Genome Sequence and Methylome Analysis of Brevibacterium luteolum NEB1784.</title>
        <authorList>
            <person name="Fomenkov A."/>
            <person name="Roberts R.J."/>
        </authorList>
    </citation>
    <scope>NUCLEOTIDE SEQUENCE [LARGE SCALE GENOMIC DNA]</scope>
    <source>
        <strain evidence="16 18">NEB1784</strain>
    </source>
</reference>
<dbReference type="NCBIfam" id="NF006960">
    <property type="entry name" value="PRK09437.1"/>
    <property type="match status" value="1"/>
</dbReference>
<dbReference type="FunFam" id="3.40.30.10:FF:000007">
    <property type="entry name" value="Thioredoxin-dependent thiol peroxidase"/>
    <property type="match status" value="1"/>
</dbReference>